<keyword evidence="4" id="KW-1185">Reference proteome</keyword>
<gene>
    <name evidence="2" type="ORF">S-CBP4_0021</name>
    <name evidence="1" type="ORF">SVPG_00034</name>
</gene>
<dbReference type="GeneID" id="22112675"/>
<protein>
    <submittedName>
        <fullName evidence="1">Uncharacterized protein</fullName>
    </submittedName>
</protein>
<evidence type="ECO:0000313" key="3">
    <source>
        <dbReference type="Proteomes" id="UP000030043"/>
    </source>
</evidence>
<dbReference type="EMBL" id="HM559717">
    <property type="protein sequence ID" value="AGF91717.1"/>
    <property type="molecule type" value="Genomic_DNA"/>
</dbReference>
<name>M1PXY3_9CAUD</name>
<evidence type="ECO:0000313" key="1">
    <source>
        <dbReference type="EMBL" id="AGF91717.1"/>
    </source>
</evidence>
<evidence type="ECO:0000313" key="2">
    <source>
        <dbReference type="EMBL" id="AGK86628.1"/>
    </source>
</evidence>
<proteinExistence type="predicted"/>
<reference evidence="3" key="2">
    <citation type="submission" date="2012-12" db="EMBL/GenBank/DDBJ databases">
        <title>Genomics of marine cyanopodoviruses.</title>
        <authorList>
            <person name="Huang S."/>
            <person name="Chen F."/>
        </authorList>
    </citation>
    <scope>NUCLEOTIDE SEQUENCE [LARGE SCALE GENOMIC DNA]</scope>
</reference>
<sequence>MQTPIYLNTLETHGLQLSSLIAELDENFPPTNPHPDESIAQIMYRSGQRSVVEWINHRITEDNNG</sequence>
<dbReference type="OrthoDB" id="28959at10239"/>
<reference evidence="1 4" key="1">
    <citation type="submission" date="2010-11" db="EMBL/GenBank/DDBJ databases">
        <title>The Genome Sequence of Synechococcus phage S-CBP4.</title>
        <authorList>
            <consortium name="The Broad Institute Genome Sequencing Platform"/>
            <person name="Henn M.R."/>
            <person name="Chen F."/>
            <person name="Wang K."/>
            <person name="Levin J."/>
            <person name="Malboeuf C."/>
            <person name="Casali M."/>
            <person name="Russ C."/>
            <person name="Lennon N."/>
            <person name="Chapman S.B."/>
            <person name="Erlich R."/>
            <person name="Young S.K."/>
            <person name="Yandava C."/>
            <person name="Zeng Q."/>
            <person name="Alvarado L."/>
            <person name="Anderson S."/>
            <person name="Berlin A."/>
            <person name="Chen Z."/>
            <person name="Freedman E."/>
            <person name="Gellesch M."/>
            <person name="Goldberg J."/>
            <person name="Green L."/>
            <person name="Griggs A."/>
            <person name="Gujja S."/>
            <person name="Heilman E.R."/>
            <person name="Heiman D."/>
            <person name="Hollinger A."/>
            <person name="Howarth C."/>
            <person name="Larson L."/>
            <person name="Mehta T."/>
            <person name="Pearson M."/>
            <person name="Roberts A."/>
            <person name="Ryan E."/>
            <person name="Saif S."/>
            <person name="Shea T."/>
            <person name="Shenoy N."/>
            <person name="Sisk P."/>
            <person name="Stolte C."/>
            <person name="Sykes S."/>
            <person name="White J."/>
            <person name="Haas B."/>
            <person name="Nusbaum C."/>
            <person name="Birren B."/>
        </authorList>
    </citation>
    <scope>NUCLEOTIDE SEQUENCE [LARGE SCALE GENOMIC DNA]</scope>
    <source>
        <strain evidence="1 4">S-CBP4</strain>
    </source>
</reference>
<dbReference type="Proteomes" id="UP000030043">
    <property type="component" value="Segment"/>
</dbReference>
<dbReference type="Proteomes" id="UP000297198">
    <property type="component" value="Segment"/>
</dbReference>
<evidence type="ECO:0000313" key="4">
    <source>
        <dbReference type="Proteomes" id="UP000297198"/>
    </source>
</evidence>
<dbReference type="RefSeq" id="YP_009103790.1">
    <property type="nucleotide sequence ID" value="NC_025464.1"/>
</dbReference>
<accession>M1PXY3</accession>
<reference evidence="2 3" key="3">
    <citation type="journal article" date="2015" name="PLoS ONE">
        <title>Comparative Genomic and Phylogenomic Analyses Reveal a Conserved Core Genome Shared by Estuarine and Oceanic Cyanopodoviruses.</title>
        <authorList>
            <person name="Huang S."/>
            <person name="Zhang S."/>
            <person name="Jiao N."/>
            <person name="Chen F."/>
        </authorList>
    </citation>
    <scope>NUCLEOTIDE SEQUENCE [LARGE SCALE GENOMIC DNA]</scope>
</reference>
<organism evidence="1 4">
    <name type="scientific">Synechococcus phage S-CBP4</name>
    <dbReference type="NCBI Taxonomy" id="754059"/>
    <lineage>
        <taxon>Viruses</taxon>
        <taxon>Duplodnaviria</taxon>
        <taxon>Heunggongvirae</taxon>
        <taxon>Uroviricota</taxon>
        <taxon>Caudoviricetes</taxon>
        <taxon>Autographivirales</taxon>
        <taxon>Sechaudvirinae</taxon>
        <taxon>Poseidonvirus</taxon>
        <taxon>Poseidonvirus SCBP4</taxon>
    </lineage>
</organism>
<dbReference type="KEGG" id="vg:22112675"/>
<dbReference type="EMBL" id="KC310804">
    <property type="protein sequence ID" value="AGK86628.1"/>
    <property type="molecule type" value="Genomic_DNA"/>
</dbReference>